<feature type="region of interest" description="Disordered" evidence="16">
    <location>
        <begin position="1"/>
        <end position="171"/>
    </location>
</feature>
<dbReference type="PROSITE" id="PS00697">
    <property type="entry name" value="DNA_LIGASE_A1"/>
    <property type="match status" value="1"/>
</dbReference>
<keyword evidence="7 14" id="KW-0227">DNA damage</keyword>
<feature type="compositionally biased region" description="Polar residues" evidence="16">
    <location>
        <begin position="105"/>
        <end position="114"/>
    </location>
</feature>
<dbReference type="InterPro" id="IPR050191">
    <property type="entry name" value="ATP-dep_DNA_ligase"/>
</dbReference>
<dbReference type="Gene3D" id="2.40.50.140">
    <property type="entry name" value="Nucleic acid-binding proteins"/>
    <property type="match status" value="1"/>
</dbReference>
<comment type="catalytic activity">
    <reaction evidence="13 14">
        <text>ATP + (deoxyribonucleotide)n-3'-hydroxyl + 5'-phospho-(deoxyribonucleotide)m = (deoxyribonucleotide)n+m + AMP + diphosphate.</text>
        <dbReference type="EC" id="6.5.1.1"/>
    </reaction>
</comment>
<gene>
    <name evidence="18" type="ORF">INT43_003495</name>
</gene>
<dbReference type="GO" id="GO:0003677">
    <property type="term" value="F:DNA binding"/>
    <property type="evidence" value="ECO:0007669"/>
    <property type="project" value="InterPro"/>
</dbReference>
<evidence type="ECO:0000256" key="5">
    <source>
        <dbReference type="ARBA" id="ARBA00022705"/>
    </source>
</evidence>
<sequence>MSSSKNASPAKKQTTLNFGGSSTAPEQPTLSSFLSGGKDQKKDKKGDKENDQMEVDKPELKEDLETVAAEDKKRKRPNIIVDSSDDDETDDEAEDLSHNMEHSKISSQTIVEKSTPTPTPAPAKKLKREEVKSEDVEVKDEPHNIASEEDEDEEIQQAKEEEEADERQKKEDKAVAKKLASVFTKSTKLEPETSWKKGEAIPYSALCKTFELCEGTTKRTEITTYMVKLFKQVIELTPDGLLELLYLCINKLCPDYEGLELGIGETLLMKAVANSTGRSMDKIKSDYRDTGDLGLVAKNSRGAQRTLFAAKKLTVPFVFKTLRTIAKISGQSSQAQKIANISKLLVACQDSEAKYLIRQLEGKLRIGLAEQTILSALAQAVVLTNKGMHYGGSKLSEAQREQAFTKAVEIVKAVYNQLPCYDMIIPALLKYPIEDLADHCKMTPGIPLKPMLAHPTKALTEILDRFENRRFTCEFKYDGERAQIHRLEDGKTTVYSRNSENMSGRYPDVMEKVAQWVAPETTSFILDCEAVAWDREKKCILPFQVLSTRKRKDVKEEDIKVQVCIFAFDCLFLNGESLLQKPLSERREKLRAAFVETEGQFAFARHMDSNVIDDIQSFLDTSIQGNCEGLMVKTFDGEEASYEPSRRSRNWLKVKKDYLTGIGDSLDLVVIGAFHGRGKRTGVYGAFLLACYDQDKQEFQSICKIGTGFSEEALQTHHDFLQEHVIGRPRRDYLVGPNAEKPDVWFSPVQVWEVLAADLSISPAYMAAVGEIDKAKGISLRFPRFIRIRDDKKPEEATSSEQVADFYRRQSGNTSGGGLEQVGGTGVDDDFEY</sequence>
<keyword evidence="19" id="KW-1185">Reference proteome</keyword>
<dbReference type="SUPFAM" id="SSF50249">
    <property type="entry name" value="Nucleic acid-binding proteins"/>
    <property type="match status" value="1"/>
</dbReference>
<evidence type="ECO:0000256" key="12">
    <source>
        <dbReference type="ARBA" id="ARBA00023306"/>
    </source>
</evidence>
<accession>A0A8H7PQ58</accession>
<dbReference type="GO" id="GO:0005634">
    <property type="term" value="C:nucleus"/>
    <property type="evidence" value="ECO:0007669"/>
    <property type="project" value="UniProtKB-SubCell"/>
</dbReference>
<feature type="compositionally biased region" description="Basic and acidic residues" evidence="16">
    <location>
        <begin position="95"/>
        <end position="104"/>
    </location>
</feature>
<feature type="domain" description="ATP-dependent DNA ligase family profile" evidence="17">
    <location>
        <begin position="556"/>
        <end position="693"/>
    </location>
</feature>
<dbReference type="SUPFAM" id="SSF56091">
    <property type="entry name" value="DNA ligase/mRNA capping enzyme, catalytic domain"/>
    <property type="match status" value="1"/>
</dbReference>
<dbReference type="InterPro" id="IPR012340">
    <property type="entry name" value="NA-bd_OB-fold"/>
</dbReference>
<dbReference type="GO" id="GO:0071897">
    <property type="term" value="P:DNA biosynthetic process"/>
    <property type="evidence" value="ECO:0007669"/>
    <property type="project" value="InterPro"/>
</dbReference>
<dbReference type="InterPro" id="IPR003903">
    <property type="entry name" value="UIM_dom"/>
</dbReference>
<dbReference type="PANTHER" id="PTHR45674:SF4">
    <property type="entry name" value="DNA LIGASE 1"/>
    <property type="match status" value="1"/>
</dbReference>
<evidence type="ECO:0000256" key="11">
    <source>
        <dbReference type="ARBA" id="ARBA00023242"/>
    </source>
</evidence>
<dbReference type="Gene3D" id="3.30.1490.70">
    <property type="match status" value="1"/>
</dbReference>
<evidence type="ECO:0000256" key="2">
    <source>
        <dbReference type="ARBA" id="ARBA00007572"/>
    </source>
</evidence>
<dbReference type="AlphaFoldDB" id="A0A8H7PQ58"/>
<evidence type="ECO:0000313" key="18">
    <source>
        <dbReference type="EMBL" id="KAG2178242.1"/>
    </source>
</evidence>
<dbReference type="InterPro" id="IPR016059">
    <property type="entry name" value="DNA_ligase_ATP-dep_CS"/>
</dbReference>
<dbReference type="FunFam" id="3.30.470.30:FF:000016">
    <property type="entry name" value="DNA ligase"/>
    <property type="match status" value="1"/>
</dbReference>
<comment type="similarity">
    <text evidence="2 15">Belongs to the ATP-dependent DNA ligase family.</text>
</comment>
<dbReference type="EMBL" id="JAEPQZ010000008">
    <property type="protein sequence ID" value="KAG2178242.1"/>
    <property type="molecule type" value="Genomic_DNA"/>
</dbReference>
<protein>
    <recommendedName>
        <fullName evidence="14">DNA ligase</fullName>
        <ecNumber evidence="14">6.5.1.1</ecNumber>
    </recommendedName>
</protein>
<feature type="compositionally biased region" description="Polar residues" evidence="16">
    <location>
        <begin position="1"/>
        <end position="34"/>
    </location>
</feature>
<dbReference type="GO" id="GO:0051301">
    <property type="term" value="P:cell division"/>
    <property type="evidence" value="ECO:0007669"/>
    <property type="project" value="UniProtKB-KW"/>
</dbReference>
<dbReference type="InterPro" id="IPR036599">
    <property type="entry name" value="DNA_ligase_N_sf"/>
</dbReference>
<evidence type="ECO:0000256" key="1">
    <source>
        <dbReference type="ARBA" id="ARBA00004123"/>
    </source>
</evidence>
<evidence type="ECO:0000256" key="3">
    <source>
        <dbReference type="ARBA" id="ARBA00022598"/>
    </source>
</evidence>
<evidence type="ECO:0000256" key="7">
    <source>
        <dbReference type="ARBA" id="ARBA00022763"/>
    </source>
</evidence>
<feature type="compositionally biased region" description="Gly residues" evidence="16">
    <location>
        <begin position="814"/>
        <end position="826"/>
    </location>
</feature>
<evidence type="ECO:0000256" key="6">
    <source>
        <dbReference type="ARBA" id="ARBA00022741"/>
    </source>
</evidence>
<keyword evidence="9 14" id="KW-0233">DNA recombination</keyword>
<dbReference type="Pfam" id="PF04675">
    <property type="entry name" value="DNA_ligase_A_N"/>
    <property type="match status" value="1"/>
</dbReference>
<keyword evidence="12" id="KW-0131">Cell cycle</keyword>
<evidence type="ECO:0000256" key="14">
    <source>
        <dbReference type="RuleBase" id="RU000617"/>
    </source>
</evidence>
<dbReference type="Pfam" id="PF04679">
    <property type="entry name" value="DNA_ligase_A_C"/>
    <property type="match status" value="1"/>
</dbReference>
<keyword evidence="3 14" id="KW-0436">Ligase</keyword>
<evidence type="ECO:0000256" key="9">
    <source>
        <dbReference type="ARBA" id="ARBA00023172"/>
    </source>
</evidence>
<dbReference type="GO" id="GO:0006281">
    <property type="term" value="P:DNA repair"/>
    <property type="evidence" value="ECO:0007669"/>
    <property type="project" value="UniProtKB-KW"/>
</dbReference>
<evidence type="ECO:0000313" key="19">
    <source>
        <dbReference type="Proteomes" id="UP000654370"/>
    </source>
</evidence>
<keyword evidence="6 14" id="KW-0547">Nucleotide-binding</keyword>
<evidence type="ECO:0000256" key="8">
    <source>
        <dbReference type="ARBA" id="ARBA00022840"/>
    </source>
</evidence>
<dbReference type="Gene3D" id="3.30.470.30">
    <property type="entry name" value="DNA ligase/mRNA capping enzyme"/>
    <property type="match status" value="1"/>
</dbReference>
<dbReference type="SUPFAM" id="SSF117018">
    <property type="entry name" value="ATP-dependent DNA ligase DNA-binding domain"/>
    <property type="match status" value="1"/>
</dbReference>
<dbReference type="PROSITE" id="PS50160">
    <property type="entry name" value="DNA_LIGASE_A3"/>
    <property type="match status" value="1"/>
</dbReference>
<dbReference type="NCBIfam" id="TIGR00574">
    <property type="entry name" value="dnl1"/>
    <property type="match status" value="1"/>
</dbReference>
<evidence type="ECO:0000256" key="15">
    <source>
        <dbReference type="RuleBase" id="RU004196"/>
    </source>
</evidence>
<dbReference type="GO" id="GO:0003910">
    <property type="term" value="F:DNA ligase (ATP) activity"/>
    <property type="evidence" value="ECO:0007669"/>
    <property type="project" value="UniProtKB-EC"/>
</dbReference>
<name>A0A8H7PQ58_MORIS</name>
<dbReference type="GO" id="GO:1903461">
    <property type="term" value="P:Okazaki fragment processing involved in mitotic DNA replication"/>
    <property type="evidence" value="ECO:0007669"/>
    <property type="project" value="TreeGrafter"/>
</dbReference>
<feature type="region of interest" description="Disordered" evidence="16">
    <location>
        <begin position="793"/>
        <end position="833"/>
    </location>
</feature>
<feature type="compositionally biased region" description="Basic and acidic residues" evidence="16">
    <location>
        <begin position="38"/>
        <end position="72"/>
    </location>
</feature>
<feature type="compositionally biased region" description="Basic and acidic residues" evidence="16">
    <location>
        <begin position="127"/>
        <end position="143"/>
    </location>
</feature>
<dbReference type="InterPro" id="IPR012310">
    <property type="entry name" value="DNA_ligase_ATP-dep_cent"/>
</dbReference>
<keyword evidence="11" id="KW-0539">Nucleus</keyword>
<dbReference type="Gene3D" id="1.10.3260.10">
    <property type="entry name" value="DNA ligase, ATP-dependent, N-terminal domain"/>
    <property type="match status" value="1"/>
</dbReference>
<comment type="subcellular location">
    <subcellularLocation>
        <location evidence="1">Nucleus</location>
    </subcellularLocation>
</comment>
<evidence type="ECO:0000259" key="17">
    <source>
        <dbReference type="PROSITE" id="PS50160"/>
    </source>
</evidence>
<dbReference type="CDD" id="cd07969">
    <property type="entry name" value="OBF_DNA_ligase_I"/>
    <property type="match status" value="1"/>
</dbReference>
<dbReference type="Proteomes" id="UP000654370">
    <property type="component" value="Unassembled WGS sequence"/>
</dbReference>
<dbReference type="GO" id="GO:0005739">
    <property type="term" value="C:mitochondrion"/>
    <property type="evidence" value="ECO:0007669"/>
    <property type="project" value="TreeGrafter"/>
</dbReference>
<evidence type="ECO:0000256" key="10">
    <source>
        <dbReference type="ARBA" id="ARBA00023204"/>
    </source>
</evidence>
<dbReference type="PANTHER" id="PTHR45674">
    <property type="entry name" value="DNA LIGASE 1/3 FAMILY MEMBER"/>
    <property type="match status" value="1"/>
</dbReference>
<evidence type="ECO:0000256" key="4">
    <source>
        <dbReference type="ARBA" id="ARBA00022618"/>
    </source>
</evidence>
<keyword evidence="4" id="KW-0132">Cell division</keyword>
<keyword evidence="10 14" id="KW-0234">DNA repair</keyword>
<comment type="caution">
    <text evidence="18">The sequence shown here is derived from an EMBL/GenBank/DDBJ whole genome shotgun (WGS) entry which is preliminary data.</text>
</comment>
<keyword evidence="5" id="KW-0235">DNA replication</keyword>
<dbReference type="InterPro" id="IPR012308">
    <property type="entry name" value="DNA_ligase_ATP-dep_N"/>
</dbReference>
<organism evidence="18 19">
    <name type="scientific">Mortierella isabellina</name>
    <name type="common">Filamentous fungus</name>
    <name type="synonym">Umbelopsis isabellina</name>
    <dbReference type="NCBI Taxonomy" id="91625"/>
    <lineage>
        <taxon>Eukaryota</taxon>
        <taxon>Fungi</taxon>
        <taxon>Fungi incertae sedis</taxon>
        <taxon>Mucoromycota</taxon>
        <taxon>Mucoromycotina</taxon>
        <taxon>Umbelopsidomycetes</taxon>
        <taxon>Umbelopsidales</taxon>
        <taxon>Umbelopsidaceae</taxon>
        <taxon>Umbelopsis</taxon>
    </lineage>
</organism>
<dbReference type="GO" id="GO:0006310">
    <property type="term" value="P:DNA recombination"/>
    <property type="evidence" value="ECO:0007669"/>
    <property type="project" value="UniProtKB-KW"/>
</dbReference>
<dbReference type="OrthoDB" id="206088at2759"/>
<dbReference type="FunFam" id="2.40.50.140:FF:000062">
    <property type="entry name" value="DNA ligase"/>
    <property type="match status" value="1"/>
</dbReference>
<evidence type="ECO:0000256" key="16">
    <source>
        <dbReference type="SAM" id="MobiDB-lite"/>
    </source>
</evidence>
<dbReference type="PROSITE" id="PS50330">
    <property type="entry name" value="UIM"/>
    <property type="match status" value="1"/>
</dbReference>
<feature type="compositionally biased region" description="Acidic residues" evidence="16">
    <location>
        <begin position="83"/>
        <end position="94"/>
    </location>
</feature>
<keyword evidence="8 14" id="KW-0067">ATP-binding</keyword>
<reference evidence="18" key="1">
    <citation type="submission" date="2020-12" db="EMBL/GenBank/DDBJ databases">
        <title>Metabolic potential, ecology and presence of endohyphal bacteria is reflected in genomic diversity of Mucoromycotina.</title>
        <authorList>
            <person name="Muszewska A."/>
            <person name="Okrasinska A."/>
            <person name="Steczkiewicz K."/>
            <person name="Drgas O."/>
            <person name="Orlowska M."/>
            <person name="Perlinska-Lenart U."/>
            <person name="Aleksandrzak-Piekarczyk T."/>
            <person name="Szatraj K."/>
            <person name="Zielenkiewicz U."/>
            <person name="Pilsyk S."/>
            <person name="Malc E."/>
            <person name="Mieczkowski P."/>
            <person name="Kruszewska J.S."/>
            <person name="Biernat P."/>
            <person name="Pawlowska J."/>
        </authorList>
    </citation>
    <scope>NUCLEOTIDE SEQUENCE</scope>
    <source>
        <strain evidence="18">WA0000067209</strain>
    </source>
</reference>
<evidence type="ECO:0000256" key="13">
    <source>
        <dbReference type="ARBA" id="ARBA00034003"/>
    </source>
</evidence>
<dbReference type="EC" id="6.5.1.1" evidence="14"/>
<feature type="compositionally biased region" description="Acidic residues" evidence="16">
    <location>
        <begin position="147"/>
        <end position="165"/>
    </location>
</feature>
<dbReference type="CDD" id="cd07900">
    <property type="entry name" value="Adenylation_DNA_ligase_I_Euk"/>
    <property type="match status" value="1"/>
</dbReference>
<dbReference type="PROSITE" id="PS00333">
    <property type="entry name" value="DNA_LIGASE_A2"/>
    <property type="match status" value="1"/>
</dbReference>
<dbReference type="InterPro" id="IPR000977">
    <property type="entry name" value="DNA_ligase_ATP-dep"/>
</dbReference>
<dbReference type="GO" id="GO:0005524">
    <property type="term" value="F:ATP binding"/>
    <property type="evidence" value="ECO:0007669"/>
    <property type="project" value="UniProtKB-KW"/>
</dbReference>
<dbReference type="InterPro" id="IPR012309">
    <property type="entry name" value="DNA_ligase_ATP-dep_C"/>
</dbReference>
<dbReference type="Pfam" id="PF01068">
    <property type="entry name" value="DNA_ligase_A_M"/>
    <property type="match status" value="1"/>
</dbReference>
<dbReference type="FunFam" id="1.10.3260.10:FF:000001">
    <property type="entry name" value="DNA ligase"/>
    <property type="match status" value="1"/>
</dbReference>
<proteinExistence type="inferred from homology"/>